<dbReference type="RefSeq" id="XP_038781021.1">
    <property type="nucleotide sequence ID" value="XM_038936349.1"/>
</dbReference>
<comment type="caution">
    <text evidence="2">The sequence shown here is derived from an EMBL/GenBank/DDBJ whole genome shotgun (WGS) entry which is preliminary data.</text>
</comment>
<dbReference type="PANTHER" id="PTHR42085:SF1">
    <property type="entry name" value="F-BOX DOMAIN-CONTAINING PROTEIN"/>
    <property type="match status" value="1"/>
</dbReference>
<name>A0A8H7AS80_9PLEO</name>
<dbReference type="PANTHER" id="PTHR42085">
    <property type="entry name" value="F-BOX DOMAIN-CONTAINING PROTEIN"/>
    <property type="match status" value="1"/>
</dbReference>
<reference evidence="2" key="2">
    <citation type="submission" date="2020-08" db="EMBL/GenBank/DDBJ databases">
        <title>Draft Genome Sequence of Cumin Blight Pathogen Alternaria burnsii.</title>
        <authorList>
            <person name="Feng Z."/>
        </authorList>
    </citation>
    <scope>NUCLEOTIDE SEQUENCE</scope>
    <source>
        <strain evidence="2">CBS107.38</strain>
    </source>
</reference>
<reference evidence="2" key="1">
    <citation type="submission" date="2020-01" db="EMBL/GenBank/DDBJ databases">
        <authorList>
            <person name="Feng Z.H.Z."/>
        </authorList>
    </citation>
    <scope>NUCLEOTIDE SEQUENCE</scope>
    <source>
        <strain evidence="2">CBS107.38</strain>
    </source>
</reference>
<gene>
    <name evidence="2" type="ORF">GT037_011302</name>
</gene>
<dbReference type="GeneID" id="62209527"/>
<accession>A0A8H7AS80</accession>
<feature type="compositionally biased region" description="Basic and acidic residues" evidence="1">
    <location>
        <begin position="122"/>
        <end position="133"/>
    </location>
</feature>
<dbReference type="AlphaFoldDB" id="A0A8H7AS80"/>
<evidence type="ECO:0000313" key="2">
    <source>
        <dbReference type="EMBL" id="KAF7670626.1"/>
    </source>
</evidence>
<dbReference type="Proteomes" id="UP000596902">
    <property type="component" value="Unassembled WGS sequence"/>
</dbReference>
<organism evidence="2 3">
    <name type="scientific">Alternaria burnsii</name>
    <dbReference type="NCBI Taxonomy" id="1187904"/>
    <lineage>
        <taxon>Eukaryota</taxon>
        <taxon>Fungi</taxon>
        <taxon>Dikarya</taxon>
        <taxon>Ascomycota</taxon>
        <taxon>Pezizomycotina</taxon>
        <taxon>Dothideomycetes</taxon>
        <taxon>Pleosporomycetidae</taxon>
        <taxon>Pleosporales</taxon>
        <taxon>Pleosporineae</taxon>
        <taxon>Pleosporaceae</taxon>
        <taxon>Alternaria</taxon>
        <taxon>Alternaria sect. Alternaria</taxon>
    </lineage>
</organism>
<proteinExistence type="predicted"/>
<feature type="region of interest" description="Disordered" evidence="1">
    <location>
        <begin position="1"/>
        <end position="21"/>
    </location>
</feature>
<dbReference type="InterPro" id="IPR038883">
    <property type="entry name" value="AN11006-like"/>
</dbReference>
<evidence type="ECO:0000256" key="1">
    <source>
        <dbReference type="SAM" id="MobiDB-lite"/>
    </source>
</evidence>
<feature type="region of interest" description="Disordered" evidence="1">
    <location>
        <begin position="116"/>
        <end position="135"/>
    </location>
</feature>
<sequence>MAGQKRAASPSGDASTAKKTKKKKSVKSNVFPFLRLPAEVRNMVYHYVFVGTCYTLIDHQPSKAVKLQYRKAMGPPKDTVDLSLLYVSRQLNYETATLPYKLGVFRFGTNIHPPPINMAKRKREESGTEDAVKHTRVKSSKAPHFPFLRLPAELRNVVYDYVFGSTHYKFYNSRCQMATHNMNLLLVSRQLHTECALLPYKLSTFSFGFTAPIRKFLEARTKQQLRAIEDMRVFGTFGGTSRATGSYWFKYLGCEKKRCSDRYLFFLSMWREREYWIS</sequence>
<keyword evidence="3" id="KW-1185">Reference proteome</keyword>
<dbReference type="EMBL" id="JAAABM010000031">
    <property type="protein sequence ID" value="KAF7670626.1"/>
    <property type="molecule type" value="Genomic_DNA"/>
</dbReference>
<evidence type="ECO:0000313" key="3">
    <source>
        <dbReference type="Proteomes" id="UP000596902"/>
    </source>
</evidence>
<protein>
    <submittedName>
        <fullName evidence="2">Uncharacterized protein</fullName>
    </submittedName>
</protein>